<sequence length="81" mass="8987">MPDESVATSDEMEAYNLEDIAWSNVVPLGPSAIQELACIAILNTAENERDRYLSVPQIHCTELERAQLGPRMGKHPKTHLA</sequence>
<dbReference type="AlphaFoldDB" id="A0A2R6PZ46"/>
<evidence type="ECO:0000313" key="2">
    <source>
        <dbReference type="Proteomes" id="UP000186601"/>
    </source>
</evidence>
<name>A0A2R6PZ46_9APHY</name>
<accession>A0A2R6PZ46</accession>
<evidence type="ECO:0000313" key="1">
    <source>
        <dbReference type="EMBL" id="PSR99324.1"/>
    </source>
</evidence>
<dbReference type="EMBL" id="MLYV02000420">
    <property type="protein sequence ID" value="PSR99324.1"/>
    <property type="molecule type" value="Genomic_DNA"/>
</dbReference>
<proteinExistence type="predicted"/>
<organism evidence="1 2">
    <name type="scientific">Hermanssonia centrifuga</name>
    <dbReference type="NCBI Taxonomy" id="98765"/>
    <lineage>
        <taxon>Eukaryota</taxon>
        <taxon>Fungi</taxon>
        <taxon>Dikarya</taxon>
        <taxon>Basidiomycota</taxon>
        <taxon>Agaricomycotina</taxon>
        <taxon>Agaricomycetes</taxon>
        <taxon>Polyporales</taxon>
        <taxon>Meruliaceae</taxon>
        <taxon>Hermanssonia</taxon>
    </lineage>
</organism>
<keyword evidence="2" id="KW-1185">Reference proteome</keyword>
<reference evidence="1 2" key="1">
    <citation type="submission" date="2018-02" db="EMBL/GenBank/DDBJ databases">
        <title>Genome sequence of the basidiomycete white-rot fungus Phlebia centrifuga.</title>
        <authorList>
            <person name="Granchi Z."/>
            <person name="Peng M."/>
            <person name="de Vries R.P."/>
            <person name="Hilden K."/>
            <person name="Makela M.R."/>
            <person name="Grigoriev I."/>
            <person name="Riley R."/>
        </authorList>
    </citation>
    <scope>NUCLEOTIDE SEQUENCE [LARGE SCALE GENOMIC DNA]</scope>
    <source>
        <strain evidence="1 2">FBCC195</strain>
    </source>
</reference>
<comment type="caution">
    <text evidence="1">The sequence shown here is derived from an EMBL/GenBank/DDBJ whole genome shotgun (WGS) entry which is preliminary data.</text>
</comment>
<dbReference type="Proteomes" id="UP000186601">
    <property type="component" value="Unassembled WGS sequence"/>
</dbReference>
<gene>
    <name evidence="1" type="ORF">PHLCEN_2v4137</name>
</gene>
<protein>
    <submittedName>
        <fullName evidence="1">Uncharacterized protein</fullName>
    </submittedName>
</protein>